<proteinExistence type="predicted"/>
<comment type="caution">
    <text evidence="1">The sequence shown here is derived from an EMBL/GenBank/DDBJ whole genome shotgun (WGS) entry which is preliminary data.</text>
</comment>
<evidence type="ECO:0008006" key="3">
    <source>
        <dbReference type="Google" id="ProtNLM"/>
    </source>
</evidence>
<feature type="non-terminal residue" evidence="1">
    <location>
        <position position="67"/>
    </location>
</feature>
<keyword evidence="2" id="KW-1185">Reference proteome</keyword>
<name>A0AAV0NLB4_9ROSI</name>
<dbReference type="EMBL" id="CAMGYJ010000008">
    <property type="protein sequence ID" value="CAI0459448.1"/>
    <property type="molecule type" value="Genomic_DNA"/>
</dbReference>
<evidence type="ECO:0000313" key="2">
    <source>
        <dbReference type="Proteomes" id="UP001154282"/>
    </source>
</evidence>
<protein>
    <recommendedName>
        <fullName evidence="3">Secreted protein</fullName>
    </recommendedName>
</protein>
<dbReference type="AlphaFoldDB" id="A0AAV0NLB4"/>
<reference evidence="1" key="1">
    <citation type="submission" date="2022-08" db="EMBL/GenBank/DDBJ databases">
        <authorList>
            <person name="Gutierrez-Valencia J."/>
        </authorList>
    </citation>
    <scope>NUCLEOTIDE SEQUENCE</scope>
</reference>
<gene>
    <name evidence="1" type="ORF">LITE_LOCUS34009</name>
</gene>
<organism evidence="1 2">
    <name type="scientific">Linum tenue</name>
    <dbReference type="NCBI Taxonomy" id="586396"/>
    <lineage>
        <taxon>Eukaryota</taxon>
        <taxon>Viridiplantae</taxon>
        <taxon>Streptophyta</taxon>
        <taxon>Embryophyta</taxon>
        <taxon>Tracheophyta</taxon>
        <taxon>Spermatophyta</taxon>
        <taxon>Magnoliopsida</taxon>
        <taxon>eudicotyledons</taxon>
        <taxon>Gunneridae</taxon>
        <taxon>Pentapetalae</taxon>
        <taxon>rosids</taxon>
        <taxon>fabids</taxon>
        <taxon>Malpighiales</taxon>
        <taxon>Linaceae</taxon>
        <taxon>Linum</taxon>
    </lineage>
</organism>
<accession>A0AAV0NLB4</accession>
<dbReference type="Proteomes" id="UP001154282">
    <property type="component" value="Unassembled WGS sequence"/>
</dbReference>
<sequence length="67" mass="7404">MASSILLIKSSRALLCVVGTIDTDTAIRFPLSGSFLRPGIFLSYTTNIIWRRRRHGNGSGYFPDQSA</sequence>
<evidence type="ECO:0000313" key="1">
    <source>
        <dbReference type="EMBL" id="CAI0459448.1"/>
    </source>
</evidence>